<dbReference type="InterPro" id="IPR000595">
    <property type="entry name" value="cNMP-bd_dom"/>
</dbReference>
<dbReference type="GO" id="GO:0034236">
    <property type="term" value="F:protein kinase A catalytic subunit binding"/>
    <property type="evidence" value="ECO:0007669"/>
    <property type="project" value="TreeGrafter"/>
</dbReference>
<organism evidence="9 10">
    <name type="scientific">Naegleria fowleri</name>
    <name type="common">Brain eating amoeba</name>
    <dbReference type="NCBI Taxonomy" id="5763"/>
    <lineage>
        <taxon>Eukaryota</taxon>
        <taxon>Discoba</taxon>
        <taxon>Heterolobosea</taxon>
        <taxon>Tetramitia</taxon>
        <taxon>Eutetramitia</taxon>
        <taxon>Vahlkampfiidae</taxon>
        <taxon>Naegleria</taxon>
    </lineage>
</organism>
<dbReference type="OrthoDB" id="417078at2759"/>
<sequence>MFSHGSNTPPYQQQNRASSSPYNITTTFGSPPPFSVSDLQQYLQEKRVEELFVSLMQAICLERPQHIIPFLHQKLAQIECFAGVVSQQQVPPQTSSQPQPVQQFYTTTAPSYNNIQQQPPQPQPVQPQPQAYSFGSSQPKQATSAKSPPSIGASSTVQQQQQPPKSPSPFSWDNRSAFTEPGEDVSAEKPPKANGDSSVRFAVPSPSSNPLSENSAGIDWNESENRRRRYSISVARRRAVSSEVLDESKPLTAEELQVHHKTPEEMSKLREALASNALFTSLEPEDLKIILDAMFEVNVKKGDTIIRQGDEQGDLFYVIYSGECEALKKNGNEEKVVKDYSAGDAFGELALIYGTPRAATVRAKSDCKLYAIDRVTFRRIVMLNTKRKREMYEDFLKRVPILETLTDYERMTVADALVQETYDAETDKGRYIIRQGDRGDAFYIIIEGEVVVKKKANLSDINAPEEELTRLSVGDYFGEIALLTDQTRQASVCIPEDATENVKLVRLNRKDFKSLLGPCEEILKRNMRLYTQYVTQI</sequence>
<dbReference type="SUPFAM" id="SSF47391">
    <property type="entry name" value="Dimerization-anchoring domain of cAMP-dependent PK regulatory subunit"/>
    <property type="match status" value="1"/>
</dbReference>
<dbReference type="GO" id="GO:0005829">
    <property type="term" value="C:cytosol"/>
    <property type="evidence" value="ECO:0007669"/>
    <property type="project" value="TreeGrafter"/>
</dbReference>
<feature type="domain" description="Cyclic nucleotide-binding" evidence="8">
    <location>
        <begin position="401"/>
        <end position="533"/>
    </location>
</feature>
<evidence type="ECO:0000256" key="5">
    <source>
        <dbReference type="ARBA" id="ARBA00022741"/>
    </source>
</evidence>
<dbReference type="GO" id="GO:0004862">
    <property type="term" value="F:cAMP-dependent protein kinase inhibitor activity"/>
    <property type="evidence" value="ECO:0007669"/>
    <property type="project" value="TreeGrafter"/>
</dbReference>
<keyword evidence="10" id="KW-1185">Reference proteome</keyword>
<comment type="similarity">
    <text evidence="1">Belongs to the cAMP-dependent kinase regulatory chain family.</text>
</comment>
<dbReference type="GO" id="GO:0030552">
    <property type="term" value="F:cAMP binding"/>
    <property type="evidence" value="ECO:0007669"/>
    <property type="project" value="UniProtKB-KW"/>
</dbReference>
<evidence type="ECO:0000313" key="9">
    <source>
        <dbReference type="EMBL" id="KAF0974068.1"/>
    </source>
</evidence>
<comment type="caution">
    <text evidence="9">The sequence shown here is derived from an EMBL/GenBank/DDBJ whole genome shotgun (WGS) entry which is preliminary data.</text>
</comment>
<feature type="region of interest" description="Disordered" evidence="7">
    <location>
        <begin position="111"/>
        <end position="219"/>
    </location>
</feature>
<dbReference type="CDD" id="cd00038">
    <property type="entry name" value="CAP_ED"/>
    <property type="match status" value="2"/>
</dbReference>
<dbReference type="InterPro" id="IPR050503">
    <property type="entry name" value="cAMP-dep_PK_reg_su-like"/>
</dbReference>
<evidence type="ECO:0000256" key="2">
    <source>
        <dbReference type="ARBA" id="ARBA00022553"/>
    </source>
</evidence>
<dbReference type="SMART" id="SM00100">
    <property type="entry name" value="cNMP"/>
    <property type="match status" value="2"/>
</dbReference>
<protein>
    <recommendedName>
        <fullName evidence="8">Cyclic nucleotide-binding domain-containing protein</fullName>
    </recommendedName>
</protein>
<dbReference type="VEuPathDB" id="AmoebaDB:FDP41_006678"/>
<feature type="compositionally biased region" description="Polar residues" evidence="7">
    <location>
        <begin position="131"/>
        <end position="147"/>
    </location>
</feature>
<dbReference type="PROSITE" id="PS00889">
    <property type="entry name" value="CNMP_BINDING_2"/>
    <property type="match status" value="1"/>
</dbReference>
<dbReference type="Gene3D" id="2.60.120.10">
    <property type="entry name" value="Jelly Rolls"/>
    <property type="match status" value="2"/>
</dbReference>
<accession>A0A6A5BJ37</accession>
<evidence type="ECO:0000259" key="8">
    <source>
        <dbReference type="PROSITE" id="PS50042"/>
    </source>
</evidence>
<feature type="region of interest" description="Disordered" evidence="7">
    <location>
        <begin position="1"/>
        <end position="29"/>
    </location>
</feature>
<dbReference type="PANTHER" id="PTHR11635">
    <property type="entry name" value="CAMP-DEPENDENT PROTEIN KINASE REGULATORY CHAIN"/>
    <property type="match status" value="1"/>
</dbReference>
<dbReference type="PROSITE" id="PS00888">
    <property type="entry name" value="CNMP_BINDING_1"/>
    <property type="match status" value="1"/>
</dbReference>
<keyword evidence="3" id="KW-0116">cAMP-binding</keyword>
<keyword evidence="6" id="KW-0114">cAMP</keyword>
<dbReference type="InterPro" id="IPR014710">
    <property type="entry name" value="RmlC-like_jellyroll"/>
</dbReference>
<feature type="compositionally biased region" description="Low complexity" evidence="7">
    <location>
        <begin position="154"/>
        <end position="171"/>
    </location>
</feature>
<evidence type="ECO:0000256" key="7">
    <source>
        <dbReference type="SAM" id="MobiDB-lite"/>
    </source>
</evidence>
<keyword evidence="2" id="KW-0597">Phosphoprotein</keyword>
<feature type="domain" description="Cyclic nucleotide-binding" evidence="8">
    <location>
        <begin position="278"/>
        <end position="398"/>
    </location>
</feature>
<dbReference type="PRINTS" id="PR00103">
    <property type="entry name" value="CAMPKINASE"/>
</dbReference>
<dbReference type="VEuPathDB" id="AmoebaDB:NfTy_074530"/>
<dbReference type="InterPro" id="IPR018488">
    <property type="entry name" value="cNMP-bd_CS"/>
</dbReference>
<dbReference type="OMA" id="QAICLER"/>
<name>A0A6A5BJ37_NAEFO</name>
<dbReference type="InterPro" id="IPR018490">
    <property type="entry name" value="cNMP-bd_dom_sf"/>
</dbReference>
<dbReference type="Proteomes" id="UP000444721">
    <property type="component" value="Unassembled WGS sequence"/>
</dbReference>
<evidence type="ECO:0000256" key="6">
    <source>
        <dbReference type="ARBA" id="ARBA00023149"/>
    </source>
</evidence>
<dbReference type="SUPFAM" id="SSF51206">
    <property type="entry name" value="cAMP-binding domain-like"/>
    <property type="match status" value="2"/>
</dbReference>
<dbReference type="VEuPathDB" id="AmoebaDB:NF0106650"/>
<reference evidence="9 10" key="1">
    <citation type="journal article" date="2019" name="Sci. Rep.">
        <title>Nanopore sequencing improves the draft genome of the human pathogenic amoeba Naegleria fowleri.</title>
        <authorList>
            <person name="Liechti N."/>
            <person name="Schurch N."/>
            <person name="Bruggmann R."/>
            <person name="Wittwer M."/>
        </authorList>
    </citation>
    <scope>NUCLEOTIDE SEQUENCE [LARGE SCALE GENOMIC DNA]</scope>
    <source>
        <strain evidence="9 10">ATCC 30894</strain>
    </source>
</reference>
<evidence type="ECO:0000256" key="1">
    <source>
        <dbReference type="ARBA" id="ARBA00005753"/>
    </source>
</evidence>
<dbReference type="GeneID" id="68113896"/>
<proteinExistence type="inferred from homology"/>
<dbReference type="RefSeq" id="XP_044558781.1">
    <property type="nucleotide sequence ID" value="XM_044710338.1"/>
</dbReference>
<keyword evidence="4" id="KW-0677">Repeat</keyword>
<feature type="compositionally biased region" description="Low complexity" evidence="7">
    <location>
        <begin position="204"/>
        <end position="215"/>
    </location>
</feature>
<dbReference type="Pfam" id="PF00027">
    <property type="entry name" value="cNMP_binding"/>
    <property type="match status" value="2"/>
</dbReference>
<evidence type="ECO:0000256" key="3">
    <source>
        <dbReference type="ARBA" id="ARBA00022566"/>
    </source>
</evidence>
<keyword evidence="5" id="KW-0547">Nucleotide-binding</keyword>
<evidence type="ECO:0000256" key="4">
    <source>
        <dbReference type="ARBA" id="ARBA00022737"/>
    </source>
</evidence>
<dbReference type="PANTHER" id="PTHR11635:SF152">
    <property type="entry name" value="CAMP-DEPENDENT PROTEIN KINASE TYPE I REGULATORY SUBUNIT-RELATED"/>
    <property type="match status" value="1"/>
</dbReference>
<evidence type="ECO:0000313" key="10">
    <source>
        <dbReference type="Proteomes" id="UP000444721"/>
    </source>
</evidence>
<dbReference type="PROSITE" id="PS50042">
    <property type="entry name" value="CNMP_BINDING_3"/>
    <property type="match status" value="2"/>
</dbReference>
<dbReference type="GO" id="GO:0005952">
    <property type="term" value="C:cAMP-dependent protein kinase complex"/>
    <property type="evidence" value="ECO:0007669"/>
    <property type="project" value="InterPro"/>
</dbReference>
<dbReference type="EMBL" id="VFQX01000053">
    <property type="protein sequence ID" value="KAF0974068.1"/>
    <property type="molecule type" value="Genomic_DNA"/>
</dbReference>
<dbReference type="FunFam" id="2.60.120.10:FF:000006">
    <property type="entry name" value="cAMP-dependent protein kinase type I-alpha regulatory subunit"/>
    <property type="match status" value="1"/>
</dbReference>
<dbReference type="AlphaFoldDB" id="A0A6A5BJ37"/>
<gene>
    <name evidence="9" type="ORF">FDP41_006678</name>
</gene>